<gene>
    <name evidence="1" type="ORF">FLAG1_10007</name>
</gene>
<evidence type="ECO:0000313" key="1">
    <source>
        <dbReference type="EMBL" id="KPA37190.1"/>
    </source>
</evidence>
<dbReference type="EMBL" id="JXCE01000459">
    <property type="protein sequence ID" value="KPA37190.1"/>
    <property type="molecule type" value="Genomic_DNA"/>
</dbReference>
<sequence length="262" mass="29748">MSSNINNQIQQLGSQLMGLRINNRVERHETNDPAGGMISISDSSGSYTTVEVPKILVNGADSITQSEGAFVEVSHPDDYVENGRPVPFPSASLFSPMNSMKPHPCCSISTAILQEAIMDSLKPGSWYERSILRHESIYKDEIDLSSQRVIRRNYDSWRWIPYVFNGARHQYSSDRVYPGDVEVISIRDDVTRFKTERQERVFEYPANVGQFSPIVSNICLDLSEPEKAGWRVLVWRVHGDDESPYMDRQGRVVADPRVHLSQ</sequence>
<accession>A0A0M9EPX0</accession>
<organism evidence="1 2">
    <name type="scientific">Fusarium langsethiae</name>
    <dbReference type="NCBI Taxonomy" id="179993"/>
    <lineage>
        <taxon>Eukaryota</taxon>
        <taxon>Fungi</taxon>
        <taxon>Dikarya</taxon>
        <taxon>Ascomycota</taxon>
        <taxon>Pezizomycotina</taxon>
        <taxon>Sordariomycetes</taxon>
        <taxon>Hypocreomycetidae</taxon>
        <taxon>Hypocreales</taxon>
        <taxon>Nectriaceae</taxon>
        <taxon>Fusarium</taxon>
    </lineage>
</organism>
<protein>
    <submittedName>
        <fullName evidence="1">Uncharacterized protein</fullName>
    </submittedName>
</protein>
<dbReference type="AlphaFoldDB" id="A0A0M9EPX0"/>
<reference evidence="1 2" key="1">
    <citation type="submission" date="2015-04" db="EMBL/GenBank/DDBJ databases">
        <title>The draft genome sequence of Fusarium langsethiae, a T-2/HT-2 mycotoxin producer.</title>
        <authorList>
            <person name="Lysoe E."/>
            <person name="Divon H.H."/>
            <person name="Terzi V."/>
            <person name="Orru L."/>
            <person name="Lamontanara A."/>
            <person name="Kolseth A.-K."/>
            <person name="Frandsen R.J."/>
            <person name="Nielsen K."/>
            <person name="Thrane U."/>
        </authorList>
    </citation>
    <scope>NUCLEOTIDE SEQUENCE [LARGE SCALE GENOMIC DNA]</scope>
    <source>
        <strain evidence="1 2">Fl201059</strain>
    </source>
</reference>
<comment type="caution">
    <text evidence="1">The sequence shown here is derived from an EMBL/GenBank/DDBJ whole genome shotgun (WGS) entry which is preliminary data.</text>
</comment>
<keyword evidence="2" id="KW-1185">Reference proteome</keyword>
<dbReference type="OrthoDB" id="5088027at2759"/>
<name>A0A0M9EPX0_FUSLA</name>
<evidence type="ECO:0000313" key="2">
    <source>
        <dbReference type="Proteomes" id="UP000037904"/>
    </source>
</evidence>
<proteinExistence type="predicted"/>
<dbReference type="Proteomes" id="UP000037904">
    <property type="component" value="Unassembled WGS sequence"/>
</dbReference>